<dbReference type="GO" id="GO:0046872">
    <property type="term" value="F:metal ion binding"/>
    <property type="evidence" value="ECO:0007669"/>
    <property type="project" value="UniProtKB-KW"/>
</dbReference>
<dbReference type="InterPro" id="IPR023404">
    <property type="entry name" value="rSAM_horseshoe"/>
</dbReference>
<dbReference type="CDD" id="cd01335">
    <property type="entry name" value="Radical_SAM"/>
    <property type="match status" value="1"/>
</dbReference>
<name>A0A381VSW9_9ZZZZ</name>
<dbReference type="Gene3D" id="3.40.50.280">
    <property type="entry name" value="Cobalamin-binding domain"/>
    <property type="match status" value="1"/>
</dbReference>
<dbReference type="PROSITE" id="PS51332">
    <property type="entry name" value="B12_BINDING"/>
    <property type="match status" value="1"/>
</dbReference>
<protein>
    <submittedName>
        <fullName evidence="8">Uncharacterized protein</fullName>
    </submittedName>
</protein>
<keyword evidence="3" id="KW-0479">Metal-binding</keyword>
<proteinExistence type="predicted"/>
<dbReference type="InterPro" id="IPR051198">
    <property type="entry name" value="BchE-like"/>
</dbReference>
<dbReference type="InterPro" id="IPR006158">
    <property type="entry name" value="Cobalamin-bd"/>
</dbReference>
<sequence>MGVREMFKISSSQFNYQYRGRIHFPYSIGMLLAYVKNKPELSKNFQFKKTFVFRDKTEEYTEQCKDSDILLCSCYVWNWEITTKLAREVKESNPNCLVVFGGPQVPNNSEGFFEKYPFVDIIVHGEGEYVLENILKAYLNDKDFSKVLGIETKDFKNSLQPRINDFSDLPSPYLTNLIWDLVERRQGYQWIAAWETLRGCPYLCTFCDWGSAIGTKMRKFEEEKIMKEIEWFGKNKIPYIDCCDANFGIYKERDMGIARKMKEVSQEMGYPTTFHPTFAKVASEAIIPIAKELYDASLLRAVTLSLQSLDPTTLKIIKRANIKFDKFSELTESFRNAGLPTYTEIIRGLPGETLENFKENLETIVSDTKVDHLLIHNCGVFPNAPMAEPAYVEQYKIKTISSPIFLWHSDVSNRGIPEYEDIAIGSFSFTIEDLKQMFLYSWLMIVFQNMGILEFVAKFYKKTHDLSFINFYEIFIDFCKAKKTIFSEQYEIVSQYIEDGYAGKGWNFYDPDLGEIYWPIEEATWAKLAWDENILEEEILLFVDFLESKKDYRSGIDLLQDLVKWNVFLLTTRDSNESTKKEIFKFAWKDYFSDSSQLQETQRMYSYFNKVTSTDGKTWSWETIFVGRWETKFKIYPSLLDDAEQITQSV</sequence>
<dbReference type="EMBL" id="UINC01009643">
    <property type="protein sequence ID" value="SVA43201.1"/>
    <property type="molecule type" value="Genomic_DNA"/>
</dbReference>
<reference evidence="8" key="1">
    <citation type="submission" date="2018-05" db="EMBL/GenBank/DDBJ databases">
        <authorList>
            <person name="Lanie J.A."/>
            <person name="Ng W.-L."/>
            <person name="Kazmierczak K.M."/>
            <person name="Andrzejewski T.M."/>
            <person name="Davidsen T.M."/>
            <person name="Wayne K.J."/>
            <person name="Tettelin H."/>
            <person name="Glass J.I."/>
            <person name="Rusch D."/>
            <person name="Podicherti R."/>
            <person name="Tsui H.-C.T."/>
            <person name="Winkler M.E."/>
        </authorList>
    </citation>
    <scope>NUCLEOTIDE SEQUENCE</scope>
</reference>
<dbReference type="Pfam" id="PF02310">
    <property type="entry name" value="B12-binding"/>
    <property type="match status" value="1"/>
</dbReference>
<dbReference type="AlphaFoldDB" id="A0A381VSW9"/>
<keyword evidence="4" id="KW-0408">Iron</keyword>
<dbReference type="CDD" id="cd02068">
    <property type="entry name" value="radical_SAM_B12_BD"/>
    <property type="match status" value="1"/>
</dbReference>
<dbReference type="PROSITE" id="PS51918">
    <property type="entry name" value="RADICAL_SAM"/>
    <property type="match status" value="1"/>
</dbReference>
<evidence type="ECO:0000259" key="7">
    <source>
        <dbReference type="PROSITE" id="PS51918"/>
    </source>
</evidence>
<dbReference type="Gene3D" id="3.80.30.20">
    <property type="entry name" value="tm_1862 like domain"/>
    <property type="match status" value="1"/>
</dbReference>
<dbReference type="Pfam" id="PF04055">
    <property type="entry name" value="Radical_SAM"/>
    <property type="match status" value="1"/>
</dbReference>
<dbReference type="GO" id="GO:0031419">
    <property type="term" value="F:cobalamin binding"/>
    <property type="evidence" value="ECO:0007669"/>
    <property type="project" value="InterPro"/>
</dbReference>
<evidence type="ECO:0000256" key="2">
    <source>
        <dbReference type="ARBA" id="ARBA00022691"/>
    </source>
</evidence>
<dbReference type="InterPro" id="IPR058240">
    <property type="entry name" value="rSAM_sf"/>
</dbReference>
<accession>A0A381VSW9</accession>
<dbReference type="InterPro" id="IPR006638">
    <property type="entry name" value="Elp3/MiaA/NifB-like_rSAM"/>
</dbReference>
<dbReference type="GO" id="GO:0003824">
    <property type="term" value="F:catalytic activity"/>
    <property type="evidence" value="ECO:0007669"/>
    <property type="project" value="InterPro"/>
</dbReference>
<evidence type="ECO:0000256" key="1">
    <source>
        <dbReference type="ARBA" id="ARBA00001966"/>
    </source>
</evidence>
<dbReference type="SFLD" id="SFLDS00029">
    <property type="entry name" value="Radical_SAM"/>
    <property type="match status" value="1"/>
</dbReference>
<comment type="cofactor">
    <cofactor evidence="1">
        <name>[4Fe-4S] cluster</name>
        <dbReference type="ChEBI" id="CHEBI:49883"/>
    </cofactor>
</comment>
<dbReference type="PANTHER" id="PTHR43409:SF16">
    <property type="entry name" value="SLR0320 PROTEIN"/>
    <property type="match status" value="1"/>
</dbReference>
<dbReference type="SFLD" id="SFLDG01123">
    <property type="entry name" value="methyltransferase_(Class_B)"/>
    <property type="match status" value="1"/>
</dbReference>
<feature type="domain" description="Radical SAM core" evidence="7">
    <location>
        <begin position="186"/>
        <end position="417"/>
    </location>
</feature>
<evidence type="ECO:0000256" key="3">
    <source>
        <dbReference type="ARBA" id="ARBA00022723"/>
    </source>
</evidence>
<evidence type="ECO:0000256" key="5">
    <source>
        <dbReference type="ARBA" id="ARBA00023014"/>
    </source>
</evidence>
<dbReference type="InterPro" id="IPR034466">
    <property type="entry name" value="Methyltransferase_Class_B"/>
</dbReference>
<dbReference type="GO" id="GO:0005829">
    <property type="term" value="C:cytosol"/>
    <property type="evidence" value="ECO:0007669"/>
    <property type="project" value="TreeGrafter"/>
</dbReference>
<organism evidence="8">
    <name type="scientific">marine metagenome</name>
    <dbReference type="NCBI Taxonomy" id="408172"/>
    <lineage>
        <taxon>unclassified sequences</taxon>
        <taxon>metagenomes</taxon>
        <taxon>ecological metagenomes</taxon>
    </lineage>
</organism>
<dbReference type="SMART" id="SM00729">
    <property type="entry name" value="Elp3"/>
    <property type="match status" value="1"/>
</dbReference>
<gene>
    <name evidence="8" type="ORF">METZ01_LOCUS96055</name>
</gene>
<dbReference type="SUPFAM" id="SSF102114">
    <property type="entry name" value="Radical SAM enzymes"/>
    <property type="match status" value="1"/>
</dbReference>
<dbReference type="PANTHER" id="PTHR43409">
    <property type="entry name" value="ANAEROBIC MAGNESIUM-PROTOPORPHYRIN IX MONOMETHYL ESTER CYCLASE-RELATED"/>
    <property type="match status" value="1"/>
</dbReference>
<keyword evidence="2" id="KW-0949">S-adenosyl-L-methionine</keyword>
<evidence type="ECO:0000256" key="4">
    <source>
        <dbReference type="ARBA" id="ARBA00023004"/>
    </source>
</evidence>
<evidence type="ECO:0000259" key="6">
    <source>
        <dbReference type="PROSITE" id="PS51332"/>
    </source>
</evidence>
<dbReference type="InterPro" id="IPR007197">
    <property type="entry name" value="rSAM"/>
</dbReference>
<dbReference type="SFLD" id="SFLDG01082">
    <property type="entry name" value="B12-binding_domain_containing"/>
    <property type="match status" value="1"/>
</dbReference>
<keyword evidence="5" id="KW-0411">Iron-sulfur</keyword>
<feature type="domain" description="B12-binding" evidence="6">
    <location>
        <begin position="10"/>
        <end position="145"/>
    </location>
</feature>
<evidence type="ECO:0000313" key="8">
    <source>
        <dbReference type="EMBL" id="SVA43201.1"/>
    </source>
</evidence>
<dbReference type="GO" id="GO:0051539">
    <property type="term" value="F:4 iron, 4 sulfur cluster binding"/>
    <property type="evidence" value="ECO:0007669"/>
    <property type="project" value="UniProtKB-KW"/>
</dbReference>